<evidence type="ECO:0000313" key="2">
    <source>
        <dbReference type="Proteomes" id="UP000001312"/>
    </source>
</evidence>
<name>A7ERY6_SCLS1</name>
<dbReference type="EMBL" id="CH476630">
    <property type="protein sequence ID" value="EDN92228.1"/>
    <property type="molecule type" value="Genomic_DNA"/>
</dbReference>
<evidence type="ECO:0000313" key="1">
    <source>
        <dbReference type="EMBL" id="EDN92228.1"/>
    </source>
</evidence>
<reference evidence="2" key="1">
    <citation type="journal article" date="2011" name="PLoS Genet.">
        <title>Genomic analysis of the necrotrophic fungal pathogens Sclerotinia sclerotiorum and Botrytis cinerea.</title>
        <authorList>
            <person name="Amselem J."/>
            <person name="Cuomo C.A."/>
            <person name="van Kan J.A."/>
            <person name="Viaud M."/>
            <person name="Benito E.P."/>
            <person name="Couloux A."/>
            <person name="Coutinho P.M."/>
            <person name="de Vries R.P."/>
            <person name="Dyer P.S."/>
            <person name="Fillinger S."/>
            <person name="Fournier E."/>
            <person name="Gout L."/>
            <person name="Hahn M."/>
            <person name="Kohn L."/>
            <person name="Lapalu N."/>
            <person name="Plummer K.M."/>
            <person name="Pradier J.M."/>
            <person name="Quevillon E."/>
            <person name="Sharon A."/>
            <person name="Simon A."/>
            <person name="ten Have A."/>
            <person name="Tudzynski B."/>
            <person name="Tudzynski P."/>
            <person name="Wincker P."/>
            <person name="Andrew M."/>
            <person name="Anthouard V."/>
            <person name="Beever R.E."/>
            <person name="Beffa R."/>
            <person name="Benoit I."/>
            <person name="Bouzid O."/>
            <person name="Brault B."/>
            <person name="Chen Z."/>
            <person name="Choquer M."/>
            <person name="Collemare J."/>
            <person name="Cotton P."/>
            <person name="Danchin E.G."/>
            <person name="Da Silva C."/>
            <person name="Gautier A."/>
            <person name="Giraud C."/>
            <person name="Giraud T."/>
            <person name="Gonzalez C."/>
            <person name="Grossetete S."/>
            <person name="Guldener U."/>
            <person name="Henrissat B."/>
            <person name="Howlett B.J."/>
            <person name="Kodira C."/>
            <person name="Kretschmer M."/>
            <person name="Lappartient A."/>
            <person name="Leroch M."/>
            <person name="Levis C."/>
            <person name="Mauceli E."/>
            <person name="Neuveglise C."/>
            <person name="Oeser B."/>
            <person name="Pearson M."/>
            <person name="Poulain J."/>
            <person name="Poussereau N."/>
            <person name="Quesneville H."/>
            <person name="Rascle C."/>
            <person name="Schumacher J."/>
            <person name="Segurens B."/>
            <person name="Sexton A."/>
            <person name="Silva E."/>
            <person name="Sirven C."/>
            <person name="Soanes D.M."/>
            <person name="Talbot N.J."/>
            <person name="Templeton M."/>
            <person name="Yandava C."/>
            <person name="Yarden O."/>
            <person name="Zeng Q."/>
            <person name="Rollins J.A."/>
            <person name="Lebrun M.H."/>
            <person name="Dickman M."/>
        </authorList>
    </citation>
    <scope>NUCLEOTIDE SEQUENCE [LARGE SCALE GENOMIC DNA]</scope>
    <source>
        <strain evidence="2">ATCC 18683 / 1980 / Ss-1</strain>
    </source>
</reference>
<sequence length="90" mass="10330">MVHLQLTQLQRIMGKGKTARDAEYPNKERNPSSFKLSHIAVDMQLITPAHPHNIEFSIFQQRSPPARLRDLLPLAKILNTHTTNQPQCHI</sequence>
<dbReference type="InParanoid" id="A7ERY6"/>
<gene>
    <name evidence="1" type="ORF">SS1G_08091</name>
</gene>
<dbReference type="KEGG" id="ssl:SS1G_08091"/>
<dbReference type="AlphaFoldDB" id="A7ERY6"/>
<proteinExistence type="predicted"/>
<dbReference type="RefSeq" id="XP_001591464.1">
    <property type="nucleotide sequence ID" value="XM_001591414.1"/>
</dbReference>
<organism evidence="1 2">
    <name type="scientific">Sclerotinia sclerotiorum (strain ATCC 18683 / 1980 / Ss-1)</name>
    <name type="common">White mold</name>
    <name type="synonym">Whetzelinia sclerotiorum</name>
    <dbReference type="NCBI Taxonomy" id="665079"/>
    <lineage>
        <taxon>Eukaryota</taxon>
        <taxon>Fungi</taxon>
        <taxon>Dikarya</taxon>
        <taxon>Ascomycota</taxon>
        <taxon>Pezizomycotina</taxon>
        <taxon>Leotiomycetes</taxon>
        <taxon>Helotiales</taxon>
        <taxon>Sclerotiniaceae</taxon>
        <taxon>Sclerotinia</taxon>
    </lineage>
</organism>
<keyword evidence="2" id="KW-1185">Reference proteome</keyword>
<dbReference type="GeneID" id="5487214"/>
<dbReference type="Proteomes" id="UP000001312">
    <property type="component" value="Unassembled WGS sequence"/>
</dbReference>
<protein>
    <submittedName>
        <fullName evidence="1">Uncharacterized protein</fullName>
    </submittedName>
</protein>
<accession>A7ERY6</accession>